<keyword evidence="4" id="KW-0472">Membrane</keyword>
<keyword evidence="4" id="KW-1133">Transmembrane helix</keyword>
<keyword evidence="1" id="KW-0645">Protease</keyword>
<dbReference type="SUPFAM" id="SSF50494">
    <property type="entry name" value="Trypsin-like serine proteases"/>
    <property type="match status" value="1"/>
</dbReference>
<dbReference type="InterPro" id="IPR009003">
    <property type="entry name" value="Peptidase_S1_PA"/>
</dbReference>
<dbReference type="Gene3D" id="2.40.10.120">
    <property type="match status" value="1"/>
</dbReference>
<dbReference type="SUPFAM" id="SSF50156">
    <property type="entry name" value="PDZ domain-like"/>
    <property type="match status" value="1"/>
</dbReference>
<dbReference type="EMBL" id="DWXZ01000151">
    <property type="protein sequence ID" value="HJB37847.1"/>
    <property type="molecule type" value="Genomic_DNA"/>
</dbReference>
<feature type="transmembrane region" description="Helical" evidence="4">
    <location>
        <begin position="177"/>
        <end position="202"/>
    </location>
</feature>
<feature type="compositionally biased region" description="Low complexity" evidence="3">
    <location>
        <begin position="9"/>
        <end position="53"/>
    </location>
</feature>
<name>A0A9D2RYV0_9FIRM</name>
<evidence type="ECO:0000259" key="5">
    <source>
        <dbReference type="SMART" id="SM00228"/>
    </source>
</evidence>
<dbReference type="Pfam" id="PF13365">
    <property type="entry name" value="Trypsin_2"/>
    <property type="match status" value="1"/>
</dbReference>
<dbReference type="Pfam" id="PF13180">
    <property type="entry name" value="PDZ_2"/>
    <property type="match status" value="1"/>
</dbReference>
<dbReference type="InterPro" id="IPR051201">
    <property type="entry name" value="Chloro_Bact_Ser_Proteases"/>
</dbReference>
<dbReference type="PANTHER" id="PTHR43343">
    <property type="entry name" value="PEPTIDASE S12"/>
    <property type="match status" value="1"/>
</dbReference>
<keyword evidence="2" id="KW-0378">Hydrolase</keyword>
<dbReference type="InterPro" id="IPR001940">
    <property type="entry name" value="Peptidase_S1C"/>
</dbReference>
<reference evidence="6" key="1">
    <citation type="journal article" date="2021" name="PeerJ">
        <title>Extensive microbial diversity within the chicken gut microbiome revealed by metagenomics and culture.</title>
        <authorList>
            <person name="Gilroy R."/>
            <person name="Ravi A."/>
            <person name="Getino M."/>
            <person name="Pursley I."/>
            <person name="Horton D.L."/>
            <person name="Alikhan N.F."/>
            <person name="Baker D."/>
            <person name="Gharbi K."/>
            <person name="Hall N."/>
            <person name="Watson M."/>
            <person name="Adriaenssens E.M."/>
            <person name="Foster-Nyarko E."/>
            <person name="Jarju S."/>
            <person name="Secka A."/>
            <person name="Antonio M."/>
            <person name="Oren A."/>
            <person name="Chaudhuri R.R."/>
            <person name="La Ragione R."/>
            <person name="Hildebrand F."/>
            <person name="Pallen M.J."/>
        </authorList>
    </citation>
    <scope>NUCLEOTIDE SEQUENCE</scope>
    <source>
        <strain evidence="6">ChiBcolR8-3208</strain>
    </source>
</reference>
<dbReference type="InterPro" id="IPR001478">
    <property type="entry name" value="PDZ"/>
</dbReference>
<reference evidence="6" key="2">
    <citation type="submission" date="2021-04" db="EMBL/GenBank/DDBJ databases">
        <authorList>
            <person name="Gilroy R."/>
        </authorList>
    </citation>
    <scope>NUCLEOTIDE SEQUENCE</scope>
    <source>
        <strain evidence="6">ChiBcolR8-3208</strain>
    </source>
</reference>
<evidence type="ECO:0000256" key="1">
    <source>
        <dbReference type="ARBA" id="ARBA00022670"/>
    </source>
</evidence>
<feature type="compositionally biased region" description="Low complexity" evidence="3">
    <location>
        <begin position="137"/>
        <end position="163"/>
    </location>
</feature>
<protein>
    <submittedName>
        <fullName evidence="6">Trypsin-like peptidase domain-containing protein</fullName>
    </submittedName>
</protein>
<evidence type="ECO:0000256" key="3">
    <source>
        <dbReference type="SAM" id="MobiDB-lite"/>
    </source>
</evidence>
<gene>
    <name evidence="6" type="ORF">H9942_07250</name>
</gene>
<dbReference type="AlphaFoldDB" id="A0A9D2RYV0"/>
<feature type="region of interest" description="Disordered" evidence="3">
    <location>
        <begin position="210"/>
        <end position="237"/>
    </location>
</feature>
<sequence>MTDDQKNNPQPEGQPVPVEESPASAAAVEEPIPEESQQAAPAGEAVPVEESPASVPAVEEPIPGESQQAAPVGEAVPVEESTASVPAAEEPIPEESQQAAPQPGVPAGGQPYPPQPWQGWYYGAPPQAPYAPPPAPGGYYPYAQGGYQPQPGQPWYGQPAGQPAKPPRKKMSRGLKVFLWIASALTVGVVLGFAGFVVSWAVAGPQQGGSLVETLPEESQPDSSQEGQDAAETPEIELPDVDVTPNEEGITIHEKPEGEALDAQEVYNQVVKSTVAITASRTGETTDSSGTGIIATSDGYIITNAHVVLNTKSVLVTVTTYDGQQYDAVVVGMDRTTDLAIIKTNDYGFTPAQFGDSDQLSIGEWVVAIGNPGGERFASSLTRGIISGLDRAVERYSEDGMTFIQTDAAINPGNSGGPLVNMYGQVVGINSSKIITDGYEGMGFAIPVSKAKDIIDQLLSGGYVEGRVRLGITGSDISATQAAFYGVPRGFMIVSIDEDSAFAGTEAQPEDIITAIDGETVEELQDISNLLLRYSPGDQVTVTLYRPPVNGMGEGEELEVTITLLEDKGETQR</sequence>
<evidence type="ECO:0000256" key="4">
    <source>
        <dbReference type="SAM" id="Phobius"/>
    </source>
</evidence>
<evidence type="ECO:0000313" key="7">
    <source>
        <dbReference type="Proteomes" id="UP000824214"/>
    </source>
</evidence>
<dbReference type="GO" id="GO:0004252">
    <property type="term" value="F:serine-type endopeptidase activity"/>
    <property type="evidence" value="ECO:0007669"/>
    <property type="project" value="InterPro"/>
</dbReference>
<proteinExistence type="predicted"/>
<dbReference type="SMART" id="SM00228">
    <property type="entry name" value="PDZ"/>
    <property type="match status" value="1"/>
</dbReference>
<dbReference type="GO" id="GO:0006508">
    <property type="term" value="P:proteolysis"/>
    <property type="evidence" value="ECO:0007669"/>
    <property type="project" value="UniProtKB-KW"/>
</dbReference>
<keyword evidence="4" id="KW-0812">Transmembrane</keyword>
<organism evidence="6 7">
    <name type="scientific">Candidatus Acutalibacter ornithocaccae</name>
    <dbReference type="NCBI Taxonomy" id="2838416"/>
    <lineage>
        <taxon>Bacteria</taxon>
        <taxon>Bacillati</taxon>
        <taxon>Bacillota</taxon>
        <taxon>Clostridia</taxon>
        <taxon>Eubacteriales</taxon>
        <taxon>Acutalibacteraceae</taxon>
        <taxon>Acutalibacter</taxon>
    </lineage>
</organism>
<dbReference type="Proteomes" id="UP000824214">
    <property type="component" value="Unassembled WGS sequence"/>
</dbReference>
<dbReference type="PRINTS" id="PR00834">
    <property type="entry name" value="PROTEASES2C"/>
</dbReference>
<feature type="compositionally biased region" description="Pro residues" evidence="3">
    <location>
        <begin position="126"/>
        <end position="136"/>
    </location>
</feature>
<dbReference type="Gene3D" id="2.30.42.10">
    <property type="match status" value="1"/>
</dbReference>
<evidence type="ECO:0000313" key="6">
    <source>
        <dbReference type="EMBL" id="HJB37847.1"/>
    </source>
</evidence>
<evidence type="ECO:0000256" key="2">
    <source>
        <dbReference type="ARBA" id="ARBA00022801"/>
    </source>
</evidence>
<feature type="region of interest" description="Disordered" evidence="3">
    <location>
        <begin position="1"/>
        <end position="169"/>
    </location>
</feature>
<feature type="domain" description="PDZ" evidence="5">
    <location>
        <begin position="468"/>
        <end position="548"/>
    </location>
</feature>
<dbReference type="InterPro" id="IPR036034">
    <property type="entry name" value="PDZ_sf"/>
</dbReference>
<accession>A0A9D2RYV0</accession>
<comment type="caution">
    <text evidence="6">The sequence shown here is derived from an EMBL/GenBank/DDBJ whole genome shotgun (WGS) entry which is preliminary data.</text>
</comment>
<dbReference type="PANTHER" id="PTHR43343:SF3">
    <property type="entry name" value="PROTEASE DO-LIKE 8, CHLOROPLASTIC"/>
    <property type="match status" value="1"/>
</dbReference>